<reference evidence="7 8" key="1">
    <citation type="submission" date="2015-02" db="EMBL/GenBank/DDBJ databases">
        <title>Genome Sequence of Jannaschia aquimarina DSM28248, a member of the Roseobacter clade.</title>
        <authorList>
            <person name="Voget S."/>
            <person name="Daniel R."/>
        </authorList>
    </citation>
    <scope>NUCLEOTIDE SEQUENCE [LARGE SCALE GENOMIC DNA]</scope>
    <source>
        <strain evidence="7 8">GSW-M26</strain>
    </source>
</reference>
<evidence type="ECO:0000313" key="8">
    <source>
        <dbReference type="Proteomes" id="UP000032232"/>
    </source>
</evidence>
<sequence>MLDQTGYTQWMRETCLIGGEWIGADSGKTIDVTNKATGEVIGTVPGMGRAEADRAIADASAAFPAFRDMPLMDRCALLWKLHDALMDNQASLAELLTVEMGKPLAEAKGEIAIGAQYVRWFAEEARRAKGEIVPAGVNGRRILVTKHAVGVVGMITPWNFPSSMLARKIAPALAVGCTVVAKPATATPYSGLAWGALAEEVGYPKGVVNILTGSAREIAGAMMDAFETRKVTFTGSTEVGKELMRQSADTVKKVSMELGGNAPFLVFDDADLDRAVEGAMVSKFRNSGQTCVCANRIYVQAGIHDAFVAKLKEKTEALKVGDGREDGVEQGPMIDEDAVAKVEEFVADAKEKGAEVVTGGDRHEKGGTFFQPTVVAGATQAMKFATEEIFGPLAPVFRFETEEEAIEMANATVYGLACYAYTQDLGRAFRLNEGLQYGMIGINSGLITTVEAPFGGVKESGLGKEGGSQGLEDYLETKYVCIDGI</sequence>
<evidence type="ECO:0000259" key="6">
    <source>
        <dbReference type="Pfam" id="PF00171"/>
    </source>
</evidence>
<comment type="caution">
    <text evidence="7">The sequence shown here is derived from an EMBL/GenBank/DDBJ whole genome shotgun (WGS) entry which is preliminary data.</text>
</comment>
<keyword evidence="8" id="KW-1185">Reference proteome</keyword>
<comment type="similarity">
    <text evidence="1 5">Belongs to the aldehyde dehydrogenase family.</text>
</comment>
<dbReference type="Gene3D" id="3.40.605.10">
    <property type="entry name" value="Aldehyde Dehydrogenase, Chain A, domain 1"/>
    <property type="match status" value="1"/>
</dbReference>
<protein>
    <submittedName>
        <fullName evidence="7">DavD protein</fullName>
        <ecNumber evidence="7">1.2.1.20</ecNumber>
    </submittedName>
</protein>
<evidence type="ECO:0000256" key="3">
    <source>
        <dbReference type="ARBA" id="ARBA00023097"/>
    </source>
</evidence>
<dbReference type="RefSeq" id="WP_043920590.1">
    <property type="nucleotide sequence ID" value="NZ_FZPF01000012.1"/>
</dbReference>
<keyword evidence="3" id="KW-0558">Oxidation</keyword>
<dbReference type="EC" id="1.2.1.20" evidence="7"/>
<feature type="domain" description="Aldehyde dehydrogenase" evidence="6">
    <location>
        <begin position="21"/>
        <end position="480"/>
    </location>
</feature>
<dbReference type="EMBL" id="JYFE01000074">
    <property type="protein sequence ID" value="KIT14566.1"/>
    <property type="molecule type" value="Genomic_DNA"/>
</dbReference>
<dbReference type="PANTHER" id="PTHR43353">
    <property type="entry name" value="SUCCINATE-SEMIALDEHYDE DEHYDROGENASE, MITOCHONDRIAL"/>
    <property type="match status" value="1"/>
</dbReference>
<dbReference type="GO" id="GO:0009450">
    <property type="term" value="P:gamma-aminobutyric acid catabolic process"/>
    <property type="evidence" value="ECO:0007669"/>
    <property type="project" value="TreeGrafter"/>
</dbReference>
<dbReference type="InterPro" id="IPR016160">
    <property type="entry name" value="Ald_DH_CS_CYS"/>
</dbReference>
<dbReference type="InterPro" id="IPR016162">
    <property type="entry name" value="Ald_DH_N"/>
</dbReference>
<keyword evidence="2 5" id="KW-0560">Oxidoreductase</keyword>
<dbReference type="Pfam" id="PF00171">
    <property type="entry name" value="Aldedh"/>
    <property type="match status" value="1"/>
</dbReference>
<dbReference type="InterPro" id="IPR050740">
    <property type="entry name" value="Aldehyde_DH_Superfamily"/>
</dbReference>
<evidence type="ECO:0000256" key="4">
    <source>
        <dbReference type="PROSITE-ProRule" id="PRU10007"/>
    </source>
</evidence>
<gene>
    <name evidence="7" type="primary">davD</name>
    <name evidence="7" type="ORF">jaqu_38560</name>
</gene>
<dbReference type="PATRIC" id="fig|935700.4.peg.3972"/>
<dbReference type="GO" id="GO:0102810">
    <property type="term" value="F:glutarate-semialdehyde dehydrogenase (NADP+) activity"/>
    <property type="evidence" value="ECO:0007669"/>
    <property type="project" value="UniProtKB-EC"/>
</dbReference>
<dbReference type="Gene3D" id="3.40.309.10">
    <property type="entry name" value="Aldehyde Dehydrogenase, Chain A, domain 2"/>
    <property type="match status" value="1"/>
</dbReference>
<evidence type="ECO:0000256" key="5">
    <source>
        <dbReference type="RuleBase" id="RU003345"/>
    </source>
</evidence>
<dbReference type="CDD" id="cd07103">
    <property type="entry name" value="ALDH_F5_SSADH_GabD"/>
    <property type="match status" value="1"/>
</dbReference>
<dbReference type="FunFam" id="3.40.309.10:FF:000004">
    <property type="entry name" value="Succinate-semialdehyde dehydrogenase I"/>
    <property type="match status" value="1"/>
</dbReference>
<dbReference type="PROSITE" id="PS00070">
    <property type="entry name" value="ALDEHYDE_DEHYDR_CYS"/>
    <property type="match status" value="1"/>
</dbReference>
<dbReference type="PROSITE" id="PS00687">
    <property type="entry name" value="ALDEHYDE_DEHYDR_GLU"/>
    <property type="match status" value="1"/>
</dbReference>
<dbReference type="Proteomes" id="UP000032232">
    <property type="component" value="Unassembled WGS sequence"/>
</dbReference>
<dbReference type="InterPro" id="IPR015590">
    <property type="entry name" value="Aldehyde_DH_dom"/>
</dbReference>
<dbReference type="STRING" id="935700.jaqu_38560"/>
<feature type="active site" evidence="4">
    <location>
        <position position="257"/>
    </location>
</feature>
<accession>A0A0D1ECB4</accession>
<dbReference type="GO" id="GO:0004777">
    <property type="term" value="F:succinate-semialdehyde dehydrogenase (NAD+) activity"/>
    <property type="evidence" value="ECO:0007669"/>
    <property type="project" value="TreeGrafter"/>
</dbReference>
<dbReference type="InterPro" id="IPR029510">
    <property type="entry name" value="Ald_DH_CS_GLU"/>
</dbReference>
<dbReference type="PANTHER" id="PTHR43353:SF5">
    <property type="entry name" value="SUCCINATE-SEMIALDEHYDE DEHYDROGENASE, MITOCHONDRIAL"/>
    <property type="match status" value="1"/>
</dbReference>
<dbReference type="InterPro" id="IPR016161">
    <property type="entry name" value="Ald_DH/histidinol_DH"/>
</dbReference>
<evidence type="ECO:0000313" key="7">
    <source>
        <dbReference type="EMBL" id="KIT14566.1"/>
    </source>
</evidence>
<dbReference type="SUPFAM" id="SSF53720">
    <property type="entry name" value="ALDH-like"/>
    <property type="match status" value="1"/>
</dbReference>
<evidence type="ECO:0000256" key="1">
    <source>
        <dbReference type="ARBA" id="ARBA00009986"/>
    </source>
</evidence>
<dbReference type="FunFam" id="3.40.605.10:FF:000005">
    <property type="entry name" value="Succinate-semialdehyde dehydrogenase I"/>
    <property type="match status" value="1"/>
</dbReference>
<evidence type="ECO:0000256" key="2">
    <source>
        <dbReference type="ARBA" id="ARBA00023002"/>
    </source>
</evidence>
<proteinExistence type="inferred from homology"/>
<dbReference type="FunFam" id="3.40.605.10:FF:000026">
    <property type="entry name" value="Aldehyde dehydrogenase, putative"/>
    <property type="match status" value="1"/>
</dbReference>
<name>A0A0D1ECB4_9RHOB</name>
<dbReference type="InterPro" id="IPR016163">
    <property type="entry name" value="Ald_DH_C"/>
</dbReference>
<dbReference type="OrthoDB" id="9812625at2"/>
<organism evidence="7 8">
    <name type="scientific">Jannaschia aquimarina</name>
    <dbReference type="NCBI Taxonomy" id="935700"/>
    <lineage>
        <taxon>Bacteria</taxon>
        <taxon>Pseudomonadati</taxon>
        <taxon>Pseudomonadota</taxon>
        <taxon>Alphaproteobacteria</taxon>
        <taxon>Rhodobacterales</taxon>
        <taxon>Roseobacteraceae</taxon>
        <taxon>Jannaschia</taxon>
    </lineage>
</organism>
<dbReference type="AlphaFoldDB" id="A0A0D1ECB4"/>